<dbReference type="InterPro" id="IPR003594">
    <property type="entry name" value="HATPase_dom"/>
</dbReference>
<comment type="caution">
    <text evidence="11">The sequence shown here is derived from an EMBL/GenBank/DDBJ whole genome shotgun (WGS) entry which is preliminary data.</text>
</comment>
<dbReference type="EMBL" id="JAMQCR010000004">
    <property type="protein sequence ID" value="MCM2536189.1"/>
    <property type="molecule type" value="Genomic_DNA"/>
</dbReference>
<dbReference type="PROSITE" id="PS50109">
    <property type="entry name" value="HIS_KIN"/>
    <property type="match status" value="1"/>
</dbReference>
<keyword evidence="12" id="KW-1185">Reference proteome</keyword>
<comment type="catalytic activity">
    <reaction evidence="1">
        <text>ATP + protein L-histidine = ADP + protein N-phospho-L-histidine.</text>
        <dbReference type="EC" id="2.7.13.3"/>
    </reaction>
</comment>
<dbReference type="PANTHER" id="PTHR45453:SF1">
    <property type="entry name" value="PHOSPHATE REGULON SENSOR PROTEIN PHOR"/>
    <property type="match status" value="1"/>
</dbReference>
<keyword evidence="7 11" id="KW-0418">Kinase</keyword>
<dbReference type="Gene3D" id="3.30.565.10">
    <property type="entry name" value="Histidine kinase-like ATPase, C-terminal domain"/>
    <property type="match status" value="1"/>
</dbReference>
<name>A0ABT0WIQ7_9BACI</name>
<organism evidence="11 12">
    <name type="scientific">Neobacillus pocheonensis</name>
    <dbReference type="NCBI Taxonomy" id="363869"/>
    <lineage>
        <taxon>Bacteria</taxon>
        <taxon>Bacillati</taxon>
        <taxon>Bacillota</taxon>
        <taxon>Bacilli</taxon>
        <taxon>Bacillales</taxon>
        <taxon>Bacillaceae</taxon>
        <taxon>Neobacillus</taxon>
    </lineage>
</organism>
<keyword evidence="6" id="KW-0547">Nucleotide-binding</keyword>
<dbReference type="PANTHER" id="PTHR45453">
    <property type="entry name" value="PHOSPHATE REGULON SENSOR PROTEIN PHOR"/>
    <property type="match status" value="1"/>
</dbReference>
<dbReference type="CDD" id="cd00075">
    <property type="entry name" value="HATPase"/>
    <property type="match status" value="1"/>
</dbReference>
<dbReference type="GO" id="GO:0016301">
    <property type="term" value="F:kinase activity"/>
    <property type="evidence" value="ECO:0007669"/>
    <property type="project" value="UniProtKB-KW"/>
</dbReference>
<keyword evidence="5" id="KW-0808">Transferase</keyword>
<evidence type="ECO:0000256" key="4">
    <source>
        <dbReference type="ARBA" id="ARBA00022553"/>
    </source>
</evidence>
<dbReference type="SMART" id="SM00387">
    <property type="entry name" value="HATPase_c"/>
    <property type="match status" value="1"/>
</dbReference>
<dbReference type="InterPro" id="IPR036890">
    <property type="entry name" value="HATPase_C_sf"/>
</dbReference>
<evidence type="ECO:0000256" key="9">
    <source>
        <dbReference type="ARBA" id="ARBA00023012"/>
    </source>
</evidence>
<proteinExistence type="predicted"/>
<dbReference type="Proteomes" id="UP001523262">
    <property type="component" value="Unassembled WGS sequence"/>
</dbReference>
<accession>A0ABT0WIQ7</accession>
<reference evidence="11 12" key="1">
    <citation type="submission" date="2022-06" db="EMBL/GenBank/DDBJ databases">
        <authorList>
            <person name="Jeon C.O."/>
        </authorList>
    </citation>
    <scope>NUCLEOTIDE SEQUENCE [LARGE SCALE GENOMIC DNA]</scope>
    <source>
        <strain evidence="11 12">KCTC 13943</strain>
    </source>
</reference>
<dbReference type="PRINTS" id="PR00344">
    <property type="entry name" value="BCTRLSENSOR"/>
</dbReference>
<evidence type="ECO:0000259" key="10">
    <source>
        <dbReference type="PROSITE" id="PS50109"/>
    </source>
</evidence>
<comment type="subcellular location">
    <subcellularLocation>
        <location evidence="2">Membrane</location>
    </subcellularLocation>
</comment>
<dbReference type="SUPFAM" id="SSF55874">
    <property type="entry name" value="ATPase domain of HSP90 chaperone/DNA topoisomerase II/histidine kinase"/>
    <property type="match status" value="1"/>
</dbReference>
<evidence type="ECO:0000313" key="11">
    <source>
        <dbReference type="EMBL" id="MCM2536189.1"/>
    </source>
</evidence>
<dbReference type="InterPro" id="IPR004358">
    <property type="entry name" value="Sig_transdc_His_kin-like_C"/>
</dbReference>
<dbReference type="Pfam" id="PF02518">
    <property type="entry name" value="HATPase_c"/>
    <property type="match status" value="1"/>
</dbReference>
<evidence type="ECO:0000256" key="6">
    <source>
        <dbReference type="ARBA" id="ARBA00022741"/>
    </source>
</evidence>
<evidence type="ECO:0000256" key="5">
    <source>
        <dbReference type="ARBA" id="ARBA00022679"/>
    </source>
</evidence>
<evidence type="ECO:0000256" key="8">
    <source>
        <dbReference type="ARBA" id="ARBA00022840"/>
    </source>
</evidence>
<evidence type="ECO:0000256" key="1">
    <source>
        <dbReference type="ARBA" id="ARBA00000085"/>
    </source>
</evidence>
<evidence type="ECO:0000313" key="12">
    <source>
        <dbReference type="Proteomes" id="UP001523262"/>
    </source>
</evidence>
<evidence type="ECO:0000256" key="7">
    <source>
        <dbReference type="ARBA" id="ARBA00022777"/>
    </source>
</evidence>
<dbReference type="InterPro" id="IPR050351">
    <property type="entry name" value="BphY/WalK/GraS-like"/>
</dbReference>
<evidence type="ECO:0000256" key="2">
    <source>
        <dbReference type="ARBA" id="ARBA00004370"/>
    </source>
</evidence>
<protein>
    <recommendedName>
        <fullName evidence="3">histidine kinase</fullName>
        <ecNumber evidence="3">2.7.13.3</ecNumber>
    </recommendedName>
</protein>
<keyword evidence="4" id="KW-0597">Phosphoprotein</keyword>
<dbReference type="InterPro" id="IPR005467">
    <property type="entry name" value="His_kinase_dom"/>
</dbReference>
<keyword evidence="8" id="KW-0067">ATP-binding</keyword>
<sequence length="109" mass="12354">MNQVWTNLYSNAIKYNGPNGRIKVRGYERENVVEVVISNTGQGIPKADLPYIFERFYRVEKAHTRAAESYGLGLAVVKRIIDLHKGRISVDSVEGKETTFKIQIAKLSK</sequence>
<dbReference type="EC" id="2.7.13.3" evidence="3"/>
<evidence type="ECO:0000256" key="3">
    <source>
        <dbReference type="ARBA" id="ARBA00012438"/>
    </source>
</evidence>
<feature type="domain" description="Histidine kinase" evidence="10">
    <location>
        <begin position="1"/>
        <end position="108"/>
    </location>
</feature>
<keyword evidence="9" id="KW-0902">Two-component regulatory system</keyword>
<gene>
    <name evidence="11" type="ORF">NDK43_32835</name>
</gene>